<comment type="caution">
    <text evidence="1">The sequence shown here is derived from an EMBL/GenBank/DDBJ whole genome shotgun (WGS) entry which is preliminary data.</text>
</comment>
<feature type="non-terminal residue" evidence="1">
    <location>
        <position position="1"/>
    </location>
</feature>
<name>A0AAV8VFZ9_9CUCU</name>
<dbReference type="Proteomes" id="UP001159042">
    <property type="component" value="Unassembled WGS sequence"/>
</dbReference>
<evidence type="ECO:0000313" key="1">
    <source>
        <dbReference type="EMBL" id="KAJ8913017.1"/>
    </source>
</evidence>
<accession>A0AAV8VFZ9</accession>
<organism evidence="1 2">
    <name type="scientific">Exocentrus adspersus</name>
    <dbReference type="NCBI Taxonomy" id="1586481"/>
    <lineage>
        <taxon>Eukaryota</taxon>
        <taxon>Metazoa</taxon>
        <taxon>Ecdysozoa</taxon>
        <taxon>Arthropoda</taxon>
        <taxon>Hexapoda</taxon>
        <taxon>Insecta</taxon>
        <taxon>Pterygota</taxon>
        <taxon>Neoptera</taxon>
        <taxon>Endopterygota</taxon>
        <taxon>Coleoptera</taxon>
        <taxon>Polyphaga</taxon>
        <taxon>Cucujiformia</taxon>
        <taxon>Chrysomeloidea</taxon>
        <taxon>Cerambycidae</taxon>
        <taxon>Lamiinae</taxon>
        <taxon>Acanthocinini</taxon>
        <taxon>Exocentrus</taxon>
    </lineage>
</organism>
<dbReference type="EMBL" id="JANEYG010000105">
    <property type="protein sequence ID" value="KAJ8913017.1"/>
    <property type="molecule type" value="Genomic_DNA"/>
</dbReference>
<dbReference type="PANTHER" id="PTHR47326:SF1">
    <property type="entry name" value="HTH PSQ-TYPE DOMAIN-CONTAINING PROTEIN"/>
    <property type="match status" value="1"/>
</dbReference>
<keyword evidence="2" id="KW-1185">Reference proteome</keyword>
<proteinExistence type="predicted"/>
<dbReference type="AlphaFoldDB" id="A0AAV8VFZ9"/>
<gene>
    <name evidence="1" type="ORF">NQ315_002895</name>
</gene>
<dbReference type="PANTHER" id="PTHR47326">
    <property type="entry name" value="TRANSPOSABLE ELEMENT TC3 TRANSPOSASE-LIKE PROTEIN"/>
    <property type="match status" value="1"/>
</dbReference>
<evidence type="ECO:0000313" key="2">
    <source>
        <dbReference type="Proteomes" id="UP001159042"/>
    </source>
</evidence>
<protein>
    <submittedName>
        <fullName evidence="1">Uncharacterized protein</fullName>
    </submittedName>
</protein>
<reference evidence="1 2" key="1">
    <citation type="journal article" date="2023" name="Insect Mol. Biol.">
        <title>Genome sequencing provides insights into the evolution of gene families encoding plant cell wall-degrading enzymes in longhorned beetles.</title>
        <authorList>
            <person name="Shin N.R."/>
            <person name="Okamura Y."/>
            <person name="Kirsch R."/>
            <person name="Pauchet Y."/>
        </authorList>
    </citation>
    <scope>NUCLEOTIDE SEQUENCE [LARGE SCALE GENOMIC DNA]</scope>
    <source>
        <strain evidence="1">EAD_L_NR</strain>
    </source>
</reference>
<sequence>TRKIGEHLNISHQVVWRILRDSLLYPYHEGCKLSSLEISLLRINFCQWYLAIYPNFDHNILFTDEANFSRNSITNFYNNHILVWADENSHRICRNTFSRAVLSKCMGWYDWGSFDWSFLFAWLTRSYIQALFAT</sequence>